<dbReference type="VEuPathDB" id="MicrosporidiaDB:A0H76_2326"/>
<dbReference type="Pfam" id="PF01553">
    <property type="entry name" value="Acyltransferase"/>
    <property type="match status" value="1"/>
</dbReference>
<dbReference type="InterPro" id="IPR002123">
    <property type="entry name" value="Plipid/glycerol_acylTrfase"/>
</dbReference>
<dbReference type="AlphaFoldDB" id="A0A1X0QFE2"/>
<feature type="domain" description="Phospholipid/glycerol acyltransferase" evidence="2">
    <location>
        <begin position="87"/>
        <end position="209"/>
    </location>
</feature>
<dbReference type="Proteomes" id="UP000192501">
    <property type="component" value="Unassembled WGS sequence"/>
</dbReference>
<dbReference type="PANTHER" id="PTHR10983:SF16">
    <property type="entry name" value="LYSOCARDIOLIPIN ACYLTRANSFERASE 1"/>
    <property type="match status" value="1"/>
</dbReference>
<feature type="transmembrane region" description="Helical" evidence="1">
    <location>
        <begin position="46"/>
        <end position="67"/>
    </location>
</feature>
<accession>A0A1X0QFE2</accession>
<proteinExistence type="predicted"/>
<protein>
    <submittedName>
        <fullName evidence="3">LPAT5</fullName>
    </submittedName>
</protein>
<dbReference type="SMART" id="SM00563">
    <property type="entry name" value="PlsC"/>
    <property type="match status" value="1"/>
</dbReference>
<gene>
    <name evidence="3" type="primary">LPAT5</name>
    <name evidence="3" type="ORF">A0H76_2326</name>
</gene>
<keyword evidence="1" id="KW-0812">Transmembrane</keyword>
<dbReference type="GO" id="GO:0012505">
    <property type="term" value="C:endomembrane system"/>
    <property type="evidence" value="ECO:0007669"/>
    <property type="project" value="TreeGrafter"/>
</dbReference>
<organism evidence="3 4">
    <name type="scientific">Hepatospora eriocheir</name>
    <dbReference type="NCBI Taxonomy" id="1081669"/>
    <lineage>
        <taxon>Eukaryota</taxon>
        <taxon>Fungi</taxon>
        <taxon>Fungi incertae sedis</taxon>
        <taxon>Microsporidia</taxon>
        <taxon>Hepatosporidae</taxon>
        <taxon>Hepatospora</taxon>
    </lineage>
</organism>
<evidence type="ECO:0000313" key="4">
    <source>
        <dbReference type="Proteomes" id="UP000192501"/>
    </source>
</evidence>
<dbReference type="EMBL" id="LTAI01000614">
    <property type="protein sequence ID" value="ORD98528.1"/>
    <property type="molecule type" value="Genomic_DNA"/>
</dbReference>
<reference evidence="3 4" key="1">
    <citation type="journal article" date="2017" name="Environ. Microbiol.">
        <title>Decay of the glycolytic pathway and adaptation to intranuclear parasitism within Enterocytozoonidae microsporidia.</title>
        <authorList>
            <person name="Wiredu Boakye D."/>
            <person name="Jaroenlak P."/>
            <person name="Prachumwat A."/>
            <person name="Williams T.A."/>
            <person name="Bateman K.S."/>
            <person name="Itsathitphaisarn O."/>
            <person name="Sritunyalucksana K."/>
            <person name="Paszkiewicz K.H."/>
            <person name="Moore K.A."/>
            <person name="Stentiford G.D."/>
            <person name="Williams B.A."/>
        </authorList>
    </citation>
    <scope>NUCLEOTIDE SEQUENCE [LARGE SCALE GENOMIC DNA]</scope>
    <source>
        <strain evidence="4">canceri</strain>
    </source>
</reference>
<dbReference type="SUPFAM" id="SSF69593">
    <property type="entry name" value="Glycerol-3-phosphate (1)-acyltransferase"/>
    <property type="match status" value="1"/>
</dbReference>
<comment type="caution">
    <text evidence="3">The sequence shown here is derived from an EMBL/GenBank/DDBJ whole genome shotgun (WGS) entry which is preliminary data.</text>
</comment>
<feature type="transmembrane region" description="Helical" evidence="1">
    <location>
        <begin position="6"/>
        <end position="34"/>
    </location>
</feature>
<name>A0A1X0QFE2_9MICR</name>
<dbReference type="PANTHER" id="PTHR10983">
    <property type="entry name" value="1-ACYLGLYCEROL-3-PHOSPHATE ACYLTRANSFERASE-RELATED"/>
    <property type="match status" value="1"/>
</dbReference>
<keyword evidence="1" id="KW-0472">Membrane</keyword>
<dbReference type="VEuPathDB" id="MicrosporidiaDB:HERIO_1198"/>
<evidence type="ECO:0000313" key="3">
    <source>
        <dbReference type="EMBL" id="ORD98528.1"/>
    </source>
</evidence>
<dbReference type="GO" id="GO:0016746">
    <property type="term" value="F:acyltransferase activity"/>
    <property type="evidence" value="ECO:0007669"/>
    <property type="project" value="InterPro"/>
</dbReference>
<evidence type="ECO:0000256" key="1">
    <source>
        <dbReference type="SAM" id="Phobius"/>
    </source>
</evidence>
<keyword evidence="1" id="KW-1133">Transmembrane helix</keyword>
<evidence type="ECO:0000259" key="2">
    <source>
        <dbReference type="SMART" id="SM00563"/>
    </source>
</evidence>
<sequence>MLFYLTIVFNIIRCVDTILFTIFYCYLGYLAYFITDYLPNNRIKILIFYFLKTFIFNVLWTANGLALTDKYFVCLNKNFTKINKPNNLIISNHINDYDWLYITKSISTINNNNFNFVVKSDLLKIPVVGFVMKKFGFVGINRETKVNEFNMINSTLKDNFNLILYPEGSVTHYRGVVDGNLFALNNTILVNNRILKTTDVIVPRTKGFKYLFYDLFEKINILDFTILTNPYKKYLCGFRRHKQFWITKKYSSSIICIIDYHDITKIEKPDDFLYRSFYEKRLLFKKYKKLNRTKITSLKEFYTKMKKINLTEDKYTYYEISFLNEFSFILYKVYFNILMRLFKYLIKYKRVKKYNKVN</sequence>